<dbReference type="SMART" id="SM00387">
    <property type="entry name" value="HATPase_c"/>
    <property type="match status" value="1"/>
</dbReference>
<evidence type="ECO:0000256" key="6">
    <source>
        <dbReference type="ARBA" id="ARBA00022692"/>
    </source>
</evidence>
<dbReference type="InterPro" id="IPR036890">
    <property type="entry name" value="HATPase_C_sf"/>
</dbReference>
<feature type="domain" description="HAMP" evidence="13">
    <location>
        <begin position="178"/>
        <end position="231"/>
    </location>
</feature>
<keyword evidence="8 11" id="KW-1133">Transmembrane helix</keyword>
<dbReference type="Pfam" id="PF00672">
    <property type="entry name" value="HAMP"/>
    <property type="match status" value="1"/>
</dbReference>
<evidence type="ECO:0000313" key="15">
    <source>
        <dbReference type="Proteomes" id="UP000488299"/>
    </source>
</evidence>
<dbReference type="SUPFAM" id="SSF55874">
    <property type="entry name" value="ATPase domain of HSP90 chaperone/DNA topoisomerase II/histidine kinase"/>
    <property type="match status" value="1"/>
</dbReference>
<dbReference type="PROSITE" id="PS50109">
    <property type="entry name" value="HIS_KIN"/>
    <property type="match status" value="1"/>
</dbReference>
<evidence type="ECO:0000256" key="2">
    <source>
        <dbReference type="ARBA" id="ARBA00004141"/>
    </source>
</evidence>
<reference evidence="14 15" key="1">
    <citation type="submission" date="2019-10" db="EMBL/GenBank/DDBJ databases">
        <title>Rudanella paleaurantiibacter sp. nov., isolated from sludge.</title>
        <authorList>
            <person name="Xu S.Q."/>
        </authorList>
    </citation>
    <scope>NUCLEOTIDE SEQUENCE [LARGE SCALE GENOMIC DNA]</scope>
    <source>
        <strain evidence="14 15">HX-22-17</strain>
    </source>
</reference>
<dbReference type="PANTHER" id="PTHR45436:SF15">
    <property type="entry name" value="SENSOR HISTIDINE KINASE CUSS"/>
    <property type="match status" value="1"/>
</dbReference>
<dbReference type="Proteomes" id="UP000488299">
    <property type="component" value="Unassembled WGS sequence"/>
</dbReference>
<dbReference type="SUPFAM" id="SSF158472">
    <property type="entry name" value="HAMP domain-like"/>
    <property type="match status" value="1"/>
</dbReference>
<accession>A0A7J5U193</accession>
<dbReference type="SUPFAM" id="SSF47384">
    <property type="entry name" value="Homodimeric domain of signal transducing histidine kinase"/>
    <property type="match status" value="1"/>
</dbReference>
<evidence type="ECO:0000259" key="12">
    <source>
        <dbReference type="PROSITE" id="PS50109"/>
    </source>
</evidence>
<dbReference type="RefSeq" id="WP_152123188.1">
    <property type="nucleotide sequence ID" value="NZ_WELI01000002.1"/>
</dbReference>
<organism evidence="14 15">
    <name type="scientific">Rudanella paleaurantiibacter</name>
    <dbReference type="NCBI Taxonomy" id="2614655"/>
    <lineage>
        <taxon>Bacteria</taxon>
        <taxon>Pseudomonadati</taxon>
        <taxon>Bacteroidota</taxon>
        <taxon>Cytophagia</taxon>
        <taxon>Cytophagales</taxon>
        <taxon>Cytophagaceae</taxon>
        <taxon>Rudanella</taxon>
    </lineage>
</organism>
<dbReference type="PROSITE" id="PS50885">
    <property type="entry name" value="HAMP"/>
    <property type="match status" value="1"/>
</dbReference>
<dbReference type="Gene3D" id="1.10.287.130">
    <property type="match status" value="1"/>
</dbReference>
<dbReference type="Pfam" id="PF00512">
    <property type="entry name" value="HisKA"/>
    <property type="match status" value="1"/>
</dbReference>
<dbReference type="PRINTS" id="PR00344">
    <property type="entry name" value="BCTRLSENSOR"/>
</dbReference>
<keyword evidence="7" id="KW-0418">Kinase</keyword>
<evidence type="ECO:0000256" key="4">
    <source>
        <dbReference type="ARBA" id="ARBA00022553"/>
    </source>
</evidence>
<dbReference type="InterPro" id="IPR003594">
    <property type="entry name" value="HATPase_dom"/>
</dbReference>
<dbReference type="SMART" id="SM00304">
    <property type="entry name" value="HAMP"/>
    <property type="match status" value="1"/>
</dbReference>
<keyword evidence="6 11" id="KW-0812">Transmembrane</keyword>
<dbReference type="EC" id="2.7.13.3" evidence="3"/>
<gene>
    <name evidence="14" type="ORF">F5984_04875</name>
</gene>
<dbReference type="InterPro" id="IPR036097">
    <property type="entry name" value="HisK_dim/P_sf"/>
</dbReference>
<dbReference type="InterPro" id="IPR050428">
    <property type="entry name" value="TCS_sensor_his_kinase"/>
</dbReference>
<keyword evidence="9" id="KW-0902">Two-component regulatory system</keyword>
<feature type="transmembrane region" description="Helical" evidence="11">
    <location>
        <begin position="153"/>
        <end position="177"/>
    </location>
</feature>
<comment type="subcellular location">
    <subcellularLocation>
        <location evidence="2">Membrane</location>
        <topology evidence="2">Multi-pass membrane protein</topology>
    </subcellularLocation>
</comment>
<evidence type="ECO:0000256" key="9">
    <source>
        <dbReference type="ARBA" id="ARBA00023012"/>
    </source>
</evidence>
<feature type="transmembrane region" description="Helical" evidence="11">
    <location>
        <begin position="12"/>
        <end position="30"/>
    </location>
</feature>
<evidence type="ECO:0000256" key="8">
    <source>
        <dbReference type="ARBA" id="ARBA00022989"/>
    </source>
</evidence>
<dbReference type="CDD" id="cd00075">
    <property type="entry name" value="HATPase"/>
    <property type="match status" value="1"/>
</dbReference>
<dbReference type="CDD" id="cd06225">
    <property type="entry name" value="HAMP"/>
    <property type="match status" value="1"/>
</dbReference>
<dbReference type="PANTHER" id="PTHR45436">
    <property type="entry name" value="SENSOR HISTIDINE KINASE YKOH"/>
    <property type="match status" value="1"/>
</dbReference>
<proteinExistence type="predicted"/>
<sequence>MTIRNQISGQFSFIVASILTVFSLTVYIISADFREEEFYDRLKQQARTTARLLIEVQEVDIPLLKIIDQNKVSALVNEQVLVFDQTDQLVYSSIDDTLTHYQPEWLAQIREEGEWESHTGDAELIGLVIRQGDKAYTVMASAYDQFGRSKLRYLAFTLFWGWLAGIGVTVVLGFFFAGRSLRPIARINQQIQTITAQDLRQRLDEGRRQDEIDQLAVNFNQVLARLELAFEQQRSFVSHASHELRTPLATLKSDVQLALRRTRSADELRAVLQTMLPDIDRLSALTNSLLMLARTLENGSSMLISTVRIDEVVFAAQEELLQAYPTYQVDVQYLRLPEAEADTEVLGNESLLKRVVYNLLDNACKYSADHRAEVQISYDQRRVQLAVRDEGIGIPPEEEERIFDLFYRTDQSRNYEGFGIGLSICRRIIELHQGRLTLQSTPGLGSTFTVQLPRQL</sequence>
<keyword evidence="5" id="KW-0808">Transferase</keyword>
<dbReference type="GO" id="GO:0005886">
    <property type="term" value="C:plasma membrane"/>
    <property type="evidence" value="ECO:0007669"/>
    <property type="project" value="TreeGrafter"/>
</dbReference>
<dbReference type="GO" id="GO:0000155">
    <property type="term" value="F:phosphorelay sensor kinase activity"/>
    <property type="evidence" value="ECO:0007669"/>
    <property type="project" value="InterPro"/>
</dbReference>
<evidence type="ECO:0000256" key="7">
    <source>
        <dbReference type="ARBA" id="ARBA00022777"/>
    </source>
</evidence>
<feature type="domain" description="Histidine kinase" evidence="12">
    <location>
        <begin position="239"/>
        <end position="456"/>
    </location>
</feature>
<dbReference type="FunFam" id="3.30.565.10:FF:000006">
    <property type="entry name" value="Sensor histidine kinase WalK"/>
    <property type="match status" value="1"/>
</dbReference>
<dbReference type="InterPro" id="IPR005467">
    <property type="entry name" value="His_kinase_dom"/>
</dbReference>
<evidence type="ECO:0000256" key="11">
    <source>
        <dbReference type="SAM" id="Phobius"/>
    </source>
</evidence>
<protein>
    <recommendedName>
        <fullName evidence="3">histidine kinase</fullName>
        <ecNumber evidence="3">2.7.13.3</ecNumber>
    </recommendedName>
</protein>
<dbReference type="InterPro" id="IPR003660">
    <property type="entry name" value="HAMP_dom"/>
</dbReference>
<evidence type="ECO:0000259" key="13">
    <source>
        <dbReference type="PROSITE" id="PS50885"/>
    </source>
</evidence>
<dbReference type="InterPro" id="IPR003661">
    <property type="entry name" value="HisK_dim/P_dom"/>
</dbReference>
<dbReference type="AlphaFoldDB" id="A0A7J5U193"/>
<keyword evidence="10 11" id="KW-0472">Membrane</keyword>
<keyword evidence="4" id="KW-0597">Phosphoprotein</keyword>
<evidence type="ECO:0000256" key="3">
    <source>
        <dbReference type="ARBA" id="ARBA00012438"/>
    </source>
</evidence>
<dbReference type="CDD" id="cd00082">
    <property type="entry name" value="HisKA"/>
    <property type="match status" value="1"/>
</dbReference>
<evidence type="ECO:0000256" key="10">
    <source>
        <dbReference type="ARBA" id="ARBA00023136"/>
    </source>
</evidence>
<dbReference type="EMBL" id="WELI01000002">
    <property type="protein sequence ID" value="KAB7731574.1"/>
    <property type="molecule type" value="Genomic_DNA"/>
</dbReference>
<evidence type="ECO:0000256" key="5">
    <source>
        <dbReference type="ARBA" id="ARBA00022679"/>
    </source>
</evidence>
<evidence type="ECO:0000256" key="1">
    <source>
        <dbReference type="ARBA" id="ARBA00000085"/>
    </source>
</evidence>
<dbReference type="InterPro" id="IPR004358">
    <property type="entry name" value="Sig_transdc_His_kin-like_C"/>
</dbReference>
<dbReference type="Gene3D" id="3.30.565.10">
    <property type="entry name" value="Histidine kinase-like ATPase, C-terminal domain"/>
    <property type="match status" value="1"/>
</dbReference>
<comment type="catalytic activity">
    <reaction evidence="1">
        <text>ATP + protein L-histidine = ADP + protein N-phospho-L-histidine.</text>
        <dbReference type="EC" id="2.7.13.3"/>
    </reaction>
</comment>
<keyword evidence="15" id="KW-1185">Reference proteome</keyword>
<evidence type="ECO:0000313" key="14">
    <source>
        <dbReference type="EMBL" id="KAB7731574.1"/>
    </source>
</evidence>
<name>A0A7J5U193_9BACT</name>
<dbReference type="Pfam" id="PF02518">
    <property type="entry name" value="HATPase_c"/>
    <property type="match status" value="1"/>
</dbReference>
<comment type="caution">
    <text evidence="14">The sequence shown here is derived from an EMBL/GenBank/DDBJ whole genome shotgun (WGS) entry which is preliminary data.</text>
</comment>
<dbReference type="SMART" id="SM00388">
    <property type="entry name" value="HisKA"/>
    <property type="match status" value="1"/>
</dbReference>
<dbReference type="Gene3D" id="6.10.340.10">
    <property type="match status" value="1"/>
</dbReference>